<dbReference type="GO" id="GO:0005886">
    <property type="term" value="C:plasma membrane"/>
    <property type="evidence" value="ECO:0007669"/>
    <property type="project" value="UniProtKB-SubCell"/>
</dbReference>
<keyword evidence="10" id="KW-0472">Membrane</keyword>
<dbReference type="Proteomes" id="UP001237207">
    <property type="component" value="Unassembled WGS sequence"/>
</dbReference>
<evidence type="ECO:0000256" key="3">
    <source>
        <dbReference type="ARBA" id="ARBA00012438"/>
    </source>
</evidence>
<dbReference type="PRINTS" id="PR00344">
    <property type="entry name" value="BCTRLSENSOR"/>
</dbReference>
<keyword evidence="5" id="KW-0808">Transferase</keyword>
<keyword evidence="9" id="KW-0902">Two-component regulatory system</keyword>
<feature type="domain" description="Histidine kinase" evidence="11">
    <location>
        <begin position="198"/>
        <end position="411"/>
    </location>
</feature>
<feature type="transmembrane region" description="Helical" evidence="10">
    <location>
        <begin position="156"/>
        <end position="178"/>
    </location>
</feature>
<keyword evidence="7 12" id="KW-0418">Kinase</keyword>
<evidence type="ECO:0000256" key="6">
    <source>
        <dbReference type="ARBA" id="ARBA00022741"/>
    </source>
</evidence>
<dbReference type="GO" id="GO:0005524">
    <property type="term" value="F:ATP binding"/>
    <property type="evidence" value="ECO:0007669"/>
    <property type="project" value="UniProtKB-KW"/>
</dbReference>
<evidence type="ECO:0000256" key="4">
    <source>
        <dbReference type="ARBA" id="ARBA00022553"/>
    </source>
</evidence>
<dbReference type="InterPro" id="IPR003594">
    <property type="entry name" value="HATPase_dom"/>
</dbReference>
<evidence type="ECO:0000256" key="9">
    <source>
        <dbReference type="ARBA" id="ARBA00023012"/>
    </source>
</evidence>
<organism evidence="12 13">
    <name type="scientific">Oikeobacillus pervagus</name>
    <dbReference type="NCBI Taxonomy" id="1325931"/>
    <lineage>
        <taxon>Bacteria</taxon>
        <taxon>Bacillati</taxon>
        <taxon>Bacillota</taxon>
        <taxon>Bacilli</taxon>
        <taxon>Bacillales</taxon>
        <taxon>Bacillaceae</taxon>
        <taxon>Oikeobacillus</taxon>
    </lineage>
</organism>
<dbReference type="PANTHER" id="PTHR42878:SF7">
    <property type="entry name" value="SENSOR HISTIDINE KINASE GLRK"/>
    <property type="match status" value="1"/>
</dbReference>
<keyword evidence="6" id="KW-0547">Nucleotide-binding</keyword>
<keyword evidence="10" id="KW-0812">Transmembrane</keyword>
<dbReference type="Gene3D" id="1.10.287.130">
    <property type="match status" value="1"/>
</dbReference>
<dbReference type="SUPFAM" id="SSF55874">
    <property type="entry name" value="ATPase domain of HSP90 chaperone/DNA topoisomerase II/histidine kinase"/>
    <property type="match status" value="1"/>
</dbReference>
<evidence type="ECO:0000256" key="10">
    <source>
        <dbReference type="SAM" id="Phobius"/>
    </source>
</evidence>
<dbReference type="InterPro" id="IPR036890">
    <property type="entry name" value="HATPase_C_sf"/>
</dbReference>
<dbReference type="GO" id="GO:0000155">
    <property type="term" value="F:phosphorelay sensor kinase activity"/>
    <property type="evidence" value="ECO:0007669"/>
    <property type="project" value="InterPro"/>
</dbReference>
<dbReference type="PROSITE" id="PS50109">
    <property type="entry name" value="HIS_KIN"/>
    <property type="match status" value="1"/>
</dbReference>
<dbReference type="SMART" id="SM00387">
    <property type="entry name" value="HATPase_c"/>
    <property type="match status" value="1"/>
</dbReference>
<keyword evidence="13" id="KW-1185">Reference proteome</keyword>
<keyword evidence="10" id="KW-1133">Transmembrane helix</keyword>
<accession>A0AAJ1T319</accession>
<dbReference type="FunFam" id="3.30.565.10:FF:000006">
    <property type="entry name" value="Sensor histidine kinase WalK"/>
    <property type="match status" value="1"/>
</dbReference>
<evidence type="ECO:0000313" key="12">
    <source>
        <dbReference type="EMBL" id="MDQ0215756.1"/>
    </source>
</evidence>
<comment type="subcellular location">
    <subcellularLocation>
        <location evidence="2">Cell membrane</location>
        <topology evidence="2">Multi-pass membrane protein</topology>
    </subcellularLocation>
</comment>
<dbReference type="InterPro" id="IPR004358">
    <property type="entry name" value="Sig_transdc_His_kin-like_C"/>
</dbReference>
<dbReference type="EMBL" id="JAUSUC010000026">
    <property type="protein sequence ID" value="MDQ0215756.1"/>
    <property type="molecule type" value="Genomic_DNA"/>
</dbReference>
<protein>
    <recommendedName>
        <fullName evidence="3">histidine kinase</fullName>
        <ecNumber evidence="3">2.7.13.3</ecNumber>
    </recommendedName>
</protein>
<dbReference type="InterPro" id="IPR036097">
    <property type="entry name" value="HisK_dim/P_sf"/>
</dbReference>
<name>A0AAJ1T319_9BACI</name>
<evidence type="ECO:0000256" key="7">
    <source>
        <dbReference type="ARBA" id="ARBA00022777"/>
    </source>
</evidence>
<sequence length="411" mass="47778">MFNPIRKKLSFLYTFAFFLLLLLFIIGIYFLIIKAVEDQQIKELEKYYLEEQHDLLEHLEDKDKKIEFDPNRSYFYYVFDHKSQLVDGDESFYGFYQDLKKHLTNDVTESAIYKVEWKDEHLLLLQEPIVVSGQPLGFIVVGQSITDQQHFIQKMIWIFFGMTCLFSILLAFLSYYLAGKAVIPIQKSFEKQKKFVSDASHELRTPLSIFYSSVELLESEEKQKLSPLGQEILDDLKSETYLMNGLLEDLLFLARHDQDEWQAKKEKFPLSDTLLTIGKKFSRTLPTSIHFEMNIEENIQMYGDALRLQELLYILLDNAARYTEQGKITLSLIKQTSFAKIIVEDTGIGMKKDVLPHIFDRFYRSDPARVRTGTGLGLSIAQKIIKIHHGSIEVESEEGKGTIFTVSLPLE</sequence>
<comment type="caution">
    <text evidence="12">The sequence shown here is derived from an EMBL/GenBank/DDBJ whole genome shotgun (WGS) entry which is preliminary data.</text>
</comment>
<dbReference type="InterPro" id="IPR003661">
    <property type="entry name" value="HisK_dim/P_dom"/>
</dbReference>
<comment type="catalytic activity">
    <reaction evidence="1">
        <text>ATP + protein L-histidine = ADP + protein N-phospho-L-histidine.</text>
        <dbReference type="EC" id="2.7.13.3"/>
    </reaction>
</comment>
<evidence type="ECO:0000256" key="5">
    <source>
        <dbReference type="ARBA" id="ARBA00022679"/>
    </source>
</evidence>
<keyword evidence="8" id="KW-0067">ATP-binding</keyword>
<reference evidence="12" key="1">
    <citation type="submission" date="2023-07" db="EMBL/GenBank/DDBJ databases">
        <title>Genomic Encyclopedia of Type Strains, Phase IV (KMG-IV): sequencing the most valuable type-strain genomes for metagenomic binning, comparative biology and taxonomic classification.</title>
        <authorList>
            <person name="Goeker M."/>
        </authorList>
    </citation>
    <scope>NUCLEOTIDE SEQUENCE</scope>
    <source>
        <strain evidence="12">DSM 23947</strain>
    </source>
</reference>
<dbReference type="Pfam" id="PF02518">
    <property type="entry name" value="HATPase_c"/>
    <property type="match status" value="1"/>
</dbReference>
<proteinExistence type="predicted"/>
<evidence type="ECO:0000313" key="13">
    <source>
        <dbReference type="Proteomes" id="UP001237207"/>
    </source>
</evidence>
<evidence type="ECO:0000256" key="1">
    <source>
        <dbReference type="ARBA" id="ARBA00000085"/>
    </source>
</evidence>
<evidence type="ECO:0000256" key="8">
    <source>
        <dbReference type="ARBA" id="ARBA00022840"/>
    </source>
</evidence>
<dbReference type="SUPFAM" id="SSF47384">
    <property type="entry name" value="Homodimeric domain of signal transducing histidine kinase"/>
    <property type="match status" value="1"/>
</dbReference>
<keyword evidence="4" id="KW-0597">Phosphoprotein</keyword>
<dbReference type="GO" id="GO:0007234">
    <property type="term" value="P:osmosensory signaling via phosphorelay pathway"/>
    <property type="evidence" value="ECO:0007669"/>
    <property type="project" value="TreeGrafter"/>
</dbReference>
<dbReference type="Pfam" id="PF00512">
    <property type="entry name" value="HisKA"/>
    <property type="match status" value="1"/>
</dbReference>
<dbReference type="CDD" id="cd00075">
    <property type="entry name" value="HATPase"/>
    <property type="match status" value="1"/>
</dbReference>
<evidence type="ECO:0000256" key="2">
    <source>
        <dbReference type="ARBA" id="ARBA00004651"/>
    </source>
</evidence>
<dbReference type="InterPro" id="IPR050351">
    <property type="entry name" value="BphY/WalK/GraS-like"/>
</dbReference>
<dbReference type="CDD" id="cd00082">
    <property type="entry name" value="HisKA"/>
    <property type="match status" value="1"/>
</dbReference>
<dbReference type="PANTHER" id="PTHR42878">
    <property type="entry name" value="TWO-COMPONENT HISTIDINE KINASE"/>
    <property type="match status" value="1"/>
</dbReference>
<dbReference type="AlphaFoldDB" id="A0AAJ1T319"/>
<feature type="transmembrane region" description="Helical" evidence="10">
    <location>
        <begin position="12"/>
        <end position="32"/>
    </location>
</feature>
<dbReference type="InterPro" id="IPR005467">
    <property type="entry name" value="His_kinase_dom"/>
</dbReference>
<dbReference type="EC" id="2.7.13.3" evidence="3"/>
<dbReference type="RefSeq" id="WP_307257758.1">
    <property type="nucleotide sequence ID" value="NZ_JAUSUC010000026.1"/>
</dbReference>
<dbReference type="Gene3D" id="3.30.565.10">
    <property type="entry name" value="Histidine kinase-like ATPase, C-terminal domain"/>
    <property type="match status" value="1"/>
</dbReference>
<gene>
    <name evidence="12" type="ORF">J2S13_002176</name>
</gene>
<dbReference type="SMART" id="SM00388">
    <property type="entry name" value="HisKA"/>
    <property type="match status" value="1"/>
</dbReference>
<dbReference type="GO" id="GO:0000156">
    <property type="term" value="F:phosphorelay response regulator activity"/>
    <property type="evidence" value="ECO:0007669"/>
    <property type="project" value="TreeGrafter"/>
</dbReference>
<dbReference type="GO" id="GO:0030295">
    <property type="term" value="F:protein kinase activator activity"/>
    <property type="evidence" value="ECO:0007669"/>
    <property type="project" value="TreeGrafter"/>
</dbReference>
<evidence type="ECO:0000259" key="11">
    <source>
        <dbReference type="PROSITE" id="PS50109"/>
    </source>
</evidence>